<feature type="transmembrane region" description="Helical" evidence="5">
    <location>
        <begin position="301"/>
        <end position="325"/>
    </location>
</feature>
<keyword evidence="1" id="KW-0808">Transferase</keyword>
<dbReference type="PATRIC" id="fig|1384054.3.peg.560"/>
<evidence type="ECO:0000313" key="7">
    <source>
        <dbReference type="EMBL" id="KFN51776.1"/>
    </source>
</evidence>
<dbReference type="eggNOG" id="COG3851">
    <property type="taxonomic scope" value="Bacteria"/>
</dbReference>
<dbReference type="EMBL" id="AVCH01000039">
    <property type="protein sequence ID" value="KFN51776.1"/>
    <property type="molecule type" value="Genomic_DNA"/>
</dbReference>
<keyword evidence="4" id="KW-0175">Coiled coil</keyword>
<keyword evidence="5" id="KW-0472">Membrane</keyword>
<feature type="transmembrane region" description="Helical" evidence="5">
    <location>
        <begin position="28"/>
        <end position="48"/>
    </location>
</feature>
<keyword evidence="5" id="KW-0812">Transmembrane</keyword>
<dbReference type="InterPro" id="IPR050482">
    <property type="entry name" value="Sensor_HK_TwoCompSys"/>
</dbReference>
<dbReference type="Pfam" id="PF07730">
    <property type="entry name" value="HisKA_3"/>
    <property type="match status" value="1"/>
</dbReference>
<evidence type="ECO:0000256" key="2">
    <source>
        <dbReference type="ARBA" id="ARBA00022777"/>
    </source>
</evidence>
<dbReference type="AlphaFoldDB" id="A0A091BJ28"/>
<feature type="transmembrane region" description="Helical" evidence="5">
    <location>
        <begin position="54"/>
        <end position="74"/>
    </location>
</feature>
<dbReference type="PANTHER" id="PTHR24421">
    <property type="entry name" value="NITRATE/NITRITE SENSOR PROTEIN NARX-RELATED"/>
    <property type="match status" value="1"/>
</dbReference>
<evidence type="ECO:0000256" key="1">
    <source>
        <dbReference type="ARBA" id="ARBA00022679"/>
    </source>
</evidence>
<dbReference type="PANTHER" id="PTHR24421:SF58">
    <property type="entry name" value="SIGNAL TRANSDUCTION HISTIDINE-PROTEIN KINASE_PHOSPHATASE UHPB"/>
    <property type="match status" value="1"/>
</dbReference>
<evidence type="ECO:0000256" key="5">
    <source>
        <dbReference type="SAM" id="Phobius"/>
    </source>
</evidence>
<reference evidence="7 8" key="1">
    <citation type="submission" date="2013-09" db="EMBL/GenBank/DDBJ databases">
        <title>Genome sequencing of Arenimonas malthae.</title>
        <authorList>
            <person name="Chen F."/>
            <person name="Wang G."/>
        </authorList>
    </citation>
    <scope>NUCLEOTIDE SEQUENCE [LARGE SCALE GENOMIC DNA]</scope>
    <source>
        <strain evidence="7 8">CC-JY-1</strain>
    </source>
</reference>
<gene>
    <name evidence="7" type="ORF">N790_14130</name>
</gene>
<feature type="transmembrane region" description="Helical" evidence="5">
    <location>
        <begin position="204"/>
        <end position="222"/>
    </location>
</feature>
<dbReference type="STRING" id="1384054.N790_14130"/>
<dbReference type="InterPro" id="IPR036890">
    <property type="entry name" value="HATPase_C_sf"/>
</dbReference>
<keyword evidence="2" id="KW-0418">Kinase</keyword>
<feature type="coiled-coil region" evidence="4">
    <location>
        <begin position="336"/>
        <end position="374"/>
    </location>
</feature>
<dbReference type="SUPFAM" id="SSF55874">
    <property type="entry name" value="ATPase domain of HSP90 chaperone/DNA topoisomerase II/histidine kinase"/>
    <property type="match status" value="1"/>
</dbReference>
<protein>
    <recommendedName>
        <fullName evidence="6">Signal transduction histidine kinase subgroup 3 dimerisation and phosphoacceptor domain-containing protein</fullName>
    </recommendedName>
</protein>
<sequence length="571" mass="62745">MPTMATLGQIDGWPARWLAARATSRARFLALGAGLAVATAALLMPLSFVQRYHWNLATGVLFVLAWCLPIRWWPWLAGGTIASRIAMGVVIGERSGYHGGFLGYWADPLQFVLGNLPEPFLVMSGALLLRAWHVQPGMRVGMRVEGKVHLAALVSSLAVTLKDLAYVLNEGIVADVRLAMVVDALPIRGQGMWPLLGEFATTHVLGNMIGILMLTPLVLWLFAPRPASPSSRVVGWALLLMAPAMALFVALSIQFPTSEFAELLRRLLVAVIAAFTMWHGWRGAVVSMQMLTAAIALEVYLALPMLTPILLQTYLVVTGTMMLLFGGSVDDYRRQAADLLHARRRENRLLAELQEAALRNLQLEESERRRLARELHDEFGQNLAALQTHLKLAAPHLSGSGRPGMADLLLELTRTMQRNISRVLGDLRPAGLEQLGLFGELDRGSIRRLVDDAGLSLEVRLEGDARLLSALDATHSTAIYRMAQESMTNIVRHAGATRCSLRIRINRRNGALWVFLDIRDDGNGRVEGLSPGNGLTGMRDRVLALNGALHLRQLSPGLRLHLLVRQDLPAQ</sequence>
<proteinExistence type="predicted"/>
<keyword evidence="3" id="KW-0902">Two-component regulatory system</keyword>
<feature type="transmembrane region" description="Helical" evidence="5">
    <location>
        <begin position="263"/>
        <end position="281"/>
    </location>
</feature>
<dbReference type="GO" id="GO:0000155">
    <property type="term" value="F:phosphorelay sensor kinase activity"/>
    <property type="evidence" value="ECO:0007669"/>
    <property type="project" value="InterPro"/>
</dbReference>
<dbReference type="CDD" id="cd16917">
    <property type="entry name" value="HATPase_UhpB-NarQ-NarX-like"/>
    <property type="match status" value="1"/>
</dbReference>
<dbReference type="InterPro" id="IPR011712">
    <property type="entry name" value="Sig_transdc_His_kin_sub3_dim/P"/>
</dbReference>
<keyword evidence="8" id="KW-1185">Reference proteome</keyword>
<organism evidence="7 8">
    <name type="scientific">Arenimonas malthae CC-JY-1</name>
    <dbReference type="NCBI Taxonomy" id="1384054"/>
    <lineage>
        <taxon>Bacteria</taxon>
        <taxon>Pseudomonadati</taxon>
        <taxon>Pseudomonadota</taxon>
        <taxon>Gammaproteobacteria</taxon>
        <taxon>Lysobacterales</taxon>
        <taxon>Lysobacteraceae</taxon>
        <taxon>Arenimonas</taxon>
    </lineage>
</organism>
<name>A0A091BJ28_9GAMM</name>
<dbReference type="Proteomes" id="UP000029392">
    <property type="component" value="Unassembled WGS sequence"/>
</dbReference>
<dbReference type="GO" id="GO:0046983">
    <property type="term" value="F:protein dimerization activity"/>
    <property type="evidence" value="ECO:0007669"/>
    <property type="project" value="InterPro"/>
</dbReference>
<dbReference type="GO" id="GO:0016020">
    <property type="term" value="C:membrane"/>
    <property type="evidence" value="ECO:0007669"/>
    <property type="project" value="InterPro"/>
</dbReference>
<evidence type="ECO:0000256" key="4">
    <source>
        <dbReference type="SAM" id="Coils"/>
    </source>
</evidence>
<feature type="domain" description="Signal transduction histidine kinase subgroup 3 dimerisation and phosphoacceptor" evidence="6">
    <location>
        <begin position="367"/>
        <end position="431"/>
    </location>
</feature>
<dbReference type="Gene3D" id="1.20.5.1930">
    <property type="match status" value="1"/>
</dbReference>
<feature type="transmembrane region" description="Helical" evidence="5">
    <location>
        <begin position="234"/>
        <end position="251"/>
    </location>
</feature>
<keyword evidence="5" id="KW-1133">Transmembrane helix</keyword>
<dbReference type="Gene3D" id="3.30.565.10">
    <property type="entry name" value="Histidine kinase-like ATPase, C-terminal domain"/>
    <property type="match status" value="1"/>
</dbReference>
<evidence type="ECO:0000256" key="3">
    <source>
        <dbReference type="ARBA" id="ARBA00023012"/>
    </source>
</evidence>
<evidence type="ECO:0000259" key="6">
    <source>
        <dbReference type="Pfam" id="PF07730"/>
    </source>
</evidence>
<evidence type="ECO:0000313" key="8">
    <source>
        <dbReference type="Proteomes" id="UP000029392"/>
    </source>
</evidence>
<comment type="caution">
    <text evidence="7">The sequence shown here is derived from an EMBL/GenBank/DDBJ whole genome shotgun (WGS) entry which is preliminary data.</text>
</comment>
<accession>A0A091BJ28</accession>